<organism evidence="1 2">
    <name type="scientific">Puccinia striiformis f. sp. tritici</name>
    <dbReference type="NCBI Taxonomy" id="168172"/>
    <lineage>
        <taxon>Eukaryota</taxon>
        <taxon>Fungi</taxon>
        <taxon>Dikarya</taxon>
        <taxon>Basidiomycota</taxon>
        <taxon>Pucciniomycotina</taxon>
        <taxon>Pucciniomycetes</taxon>
        <taxon>Pucciniales</taxon>
        <taxon>Pucciniaceae</taxon>
        <taxon>Puccinia</taxon>
    </lineage>
</organism>
<gene>
    <name evidence="1" type="ORF">MJO28_012025</name>
</gene>
<reference evidence="2" key="1">
    <citation type="journal article" date="2018" name="BMC Genomics">
        <title>Genomic insights into host adaptation between the wheat stripe rust pathogen (Puccinia striiformis f. sp. tritici) and the barley stripe rust pathogen (Puccinia striiformis f. sp. hordei).</title>
        <authorList>
            <person name="Xia C."/>
            <person name="Wang M."/>
            <person name="Yin C."/>
            <person name="Cornejo O.E."/>
            <person name="Hulbert S.H."/>
            <person name="Chen X."/>
        </authorList>
    </citation>
    <scope>NUCLEOTIDE SEQUENCE [LARGE SCALE GENOMIC DNA]</scope>
    <source>
        <strain evidence="2">93-210</strain>
    </source>
</reference>
<dbReference type="EMBL" id="CM045876">
    <property type="protein sequence ID" value="KAI7941998.1"/>
    <property type="molecule type" value="Genomic_DNA"/>
</dbReference>
<accession>A0ACC0E0P1</accession>
<name>A0ACC0E0P1_9BASI</name>
<evidence type="ECO:0000313" key="2">
    <source>
        <dbReference type="Proteomes" id="UP001060170"/>
    </source>
</evidence>
<reference evidence="2" key="2">
    <citation type="journal article" date="2018" name="Mol. Plant Microbe Interact.">
        <title>Genome sequence resources for the wheat stripe rust pathogen (Puccinia striiformis f. sp. tritici) and the barley stripe rust pathogen (Puccinia striiformis f. sp. hordei).</title>
        <authorList>
            <person name="Xia C."/>
            <person name="Wang M."/>
            <person name="Yin C."/>
            <person name="Cornejo O.E."/>
            <person name="Hulbert S.H."/>
            <person name="Chen X."/>
        </authorList>
    </citation>
    <scope>NUCLEOTIDE SEQUENCE [LARGE SCALE GENOMIC DNA]</scope>
    <source>
        <strain evidence="2">93-210</strain>
    </source>
</reference>
<sequence length="60" mass="6632">MTIQGAFASSNFPNDPGFHTEAESHRLEPDHREESGGIRYAPACVEVTVHPTLQCDMYAL</sequence>
<reference evidence="1 2" key="3">
    <citation type="journal article" date="2022" name="Microbiol. Spectr.">
        <title>Folding features and dynamics of 3D genome architecture in plant fungal pathogens.</title>
        <authorList>
            <person name="Xia C."/>
        </authorList>
    </citation>
    <scope>NUCLEOTIDE SEQUENCE [LARGE SCALE GENOMIC DNA]</scope>
    <source>
        <strain evidence="1 2">93-210</strain>
    </source>
</reference>
<keyword evidence="2" id="KW-1185">Reference proteome</keyword>
<proteinExistence type="predicted"/>
<comment type="caution">
    <text evidence="1">The sequence shown here is derived from an EMBL/GenBank/DDBJ whole genome shotgun (WGS) entry which is preliminary data.</text>
</comment>
<protein>
    <submittedName>
        <fullName evidence="1">Uncharacterized protein</fullName>
    </submittedName>
</protein>
<dbReference type="Proteomes" id="UP001060170">
    <property type="component" value="Chromosome 12"/>
</dbReference>
<evidence type="ECO:0000313" key="1">
    <source>
        <dbReference type="EMBL" id="KAI7941998.1"/>
    </source>
</evidence>